<comment type="caution">
    <text evidence="3">The sequence shown here is derived from an EMBL/GenBank/DDBJ whole genome shotgun (WGS) entry which is preliminary data.</text>
</comment>
<evidence type="ECO:0000313" key="4">
    <source>
        <dbReference type="Proteomes" id="UP001501475"/>
    </source>
</evidence>
<accession>A0ABP4X1X8</accession>
<feature type="domain" description="M23ase beta-sheet core" evidence="2">
    <location>
        <begin position="82"/>
        <end position="165"/>
    </location>
</feature>
<reference evidence="4" key="1">
    <citation type="journal article" date="2019" name="Int. J. Syst. Evol. Microbiol.">
        <title>The Global Catalogue of Microorganisms (GCM) 10K type strain sequencing project: providing services to taxonomists for standard genome sequencing and annotation.</title>
        <authorList>
            <consortium name="The Broad Institute Genomics Platform"/>
            <consortium name="The Broad Institute Genome Sequencing Center for Infectious Disease"/>
            <person name="Wu L."/>
            <person name="Ma J."/>
        </authorList>
    </citation>
    <scope>NUCLEOTIDE SEQUENCE [LARGE SCALE GENOMIC DNA]</scope>
    <source>
        <strain evidence="4">JCM 15591</strain>
    </source>
</reference>
<gene>
    <name evidence="3" type="ORF">GCM10009810_25480</name>
</gene>
<dbReference type="RefSeq" id="WP_344066949.1">
    <property type="nucleotide sequence ID" value="NZ_BAAAPN010000056.1"/>
</dbReference>
<evidence type="ECO:0000256" key="1">
    <source>
        <dbReference type="ARBA" id="ARBA00022729"/>
    </source>
</evidence>
<sequence length="196" mass="20322">MTIAPATATVRLIVSMLFGWATLGWAATAVAASSPLHDATPHARSAASVAGRTGATPWSWPLVPVPRIVHPFAKPPTPYAAGHRGVDLAGSAGQEVHAVDDGIVTHVGVLAGRGTVTIQHATGLRSTYEPLTTAVRRGQVVARGQPMGTLDTDLGHCLPSVCLHVGALRQGTSGKWDYVDPVFLLVPVDIILLPTG</sequence>
<dbReference type="PANTHER" id="PTHR21666">
    <property type="entry name" value="PEPTIDASE-RELATED"/>
    <property type="match status" value="1"/>
</dbReference>
<dbReference type="InterPro" id="IPR011055">
    <property type="entry name" value="Dup_hybrid_motif"/>
</dbReference>
<dbReference type="PANTHER" id="PTHR21666:SF289">
    <property type="entry name" value="L-ALA--D-GLU ENDOPEPTIDASE"/>
    <property type="match status" value="1"/>
</dbReference>
<dbReference type="Gene3D" id="2.70.70.10">
    <property type="entry name" value="Glucose Permease (Domain IIA)"/>
    <property type="match status" value="1"/>
</dbReference>
<organism evidence="3 4">
    <name type="scientific">Nostocoides vanveenii</name>
    <dbReference type="NCBI Taxonomy" id="330835"/>
    <lineage>
        <taxon>Bacteria</taxon>
        <taxon>Bacillati</taxon>
        <taxon>Actinomycetota</taxon>
        <taxon>Actinomycetes</taxon>
        <taxon>Micrococcales</taxon>
        <taxon>Intrasporangiaceae</taxon>
        <taxon>Nostocoides</taxon>
    </lineage>
</organism>
<dbReference type="EMBL" id="BAAAPN010000056">
    <property type="protein sequence ID" value="GAA1765471.1"/>
    <property type="molecule type" value="Genomic_DNA"/>
</dbReference>
<dbReference type="CDD" id="cd12797">
    <property type="entry name" value="M23_peptidase"/>
    <property type="match status" value="1"/>
</dbReference>
<dbReference type="Pfam" id="PF01551">
    <property type="entry name" value="Peptidase_M23"/>
    <property type="match status" value="1"/>
</dbReference>
<evidence type="ECO:0000313" key="3">
    <source>
        <dbReference type="EMBL" id="GAA1765471.1"/>
    </source>
</evidence>
<dbReference type="InterPro" id="IPR050570">
    <property type="entry name" value="Cell_wall_metabolism_enzyme"/>
</dbReference>
<proteinExistence type="predicted"/>
<dbReference type="InterPro" id="IPR016047">
    <property type="entry name" value="M23ase_b-sheet_dom"/>
</dbReference>
<dbReference type="Proteomes" id="UP001501475">
    <property type="component" value="Unassembled WGS sequence"/>
</dbReference>
<keyword evidence="4" id="KW-1185">Reference proteome</keyword>
<evidence type="ECO:0000259" key="2">
    <source>
        <dbReference type="Pfam" id="PF01551"/>
    </source>
</evidence>
<keyword evidence="1" id="KW-0732">Signal</keyword>
<name>A0ABP4X1X8_9MICO</name>
<dbReference type="SUPFAM" id="SSF51261">
    <property type="entry name" value="Duplicated hybrid motif"/>
    <property type="match status" value="1"/>
</dbReference>
<protein>
    <recommendedName>
        <fullName evidence="2">M23ase beta-sheet core domain-containing protein</fullName>
    </recommendedName>
</protein>